<reference evidence="14 15" key="1">
    <citation type="submission" date="2018-11" db="EMBL/GenBank/DDBJ databases">
        <title>Trebonia kvetii gen.nov., sp.nov., a novel acidophilic actinobacterium, and proposal of the new actinobacterial family Treboniaceae fam. nov.</title>
        <authorList>
            <person name="Rapoport D."/>
            <person name="Sagova-Mareckova M."/>
            <person name="Sedlacek I."/>
            <person name="Provaznik J."/>
            <person name="Kralova S."/>
            <person name="Pavlinic D."/>
            <person name="Benes V."/>
            <person name="Kopecky J."/>
        </authorList>
    </citation>
    <scope>NUCLEOTIDE SEQUENCE [LARGE SCALE GENOMIC DNA]</scope>
    <source>
        <strain evidence="14 15">15Tr583</strain>
    </source>
</reference>
<dbReference type="PANTHER" id="PTHR23117:SF13">
    <property type="entry name" value="GUANYLATE KINASE"/>
    <property type="match status" value="1"/>
</dbReference>
<keyword evidence="8 11" id="KW-0067">ATP-binding</keyword>
<comment type="caution">
    <text evidence="14">The sequence shown here is derived from an EMBL/GenBank/DDBJ whole genome shotgun (WGS) entry which is preliminary data.</text>
</comment>
<dbReference type="AlphaFoldDB" id="A0A6P2BVK2"/>
<evidence type="ECO:0000259" key="13">
    <source>
        <dbReference type="PROSITE" id="PS50052"/>
    </source>
</evidence>
<comment type="similarity">
    <text evidence="2 11">Belongs to the guanylate kinase family.</text>
</comment>
<dbReference type="Gene3D" id="3.30.63.10">
    <property type="entry name" value="Guanylate Kinase phosphate binding domain"/>
    <property type="match status" value="1"/>
</dbReference>
<dbReference type="HAMAP" id="MF_00328">
    <property type="entry name" value="Guanylate_kinase"/>
    <property type="match status" value="1"/>
</dbReference>
<dbReference type="SUPFAM" id="SSF52540">
    <property type="entry name" value="P-loop containing nucleoside triphosphate hydrolases"/>
    <property type="match status" value="1"/>
</dbReference>
<evidence type="ECO:0000256" key="4">
    <source>
        <dbReference type="ARBA" id="ARBA00016296"/>
    </source>
</evidence>
<proteinExistence type="inferred from homology"/>
<dbReference type="Proteomes" id="UP000460272">
    <property type="component" value="Unassembled WGS sequence"/>
</dbReference>
<feature type="domain" description="Guanylate kinase-like" evidence="13">
    <location>
        <begin position="32"/>
        <end position="211"/>
    </location>
</feature>
<dbReference type="FunFam" id="3.30.63.10:FF:000002">
    <property type="entry name" value="Guanylate kinase 1"/>
    <property type="match status" value="1"/>
</dbReference>
<evidence type="ECO:0000256" key="2">
    <source>
        <dbReference type="ARBA" id="ARBA00005790"/>
    </source>
</evidence>
<dbReference type="InterPro" id="IPR017665">
    <property type="entry name" value="Guanylate_kinase"/>
</dbReference>
<dbReference type="PROSITE" id="PS50052">
    <property type="entry name" value="GUANYLATE_KINASE_2"/>
    <property type="match status" value="1"/>
</dbReference>
<dbReference type="NCBIfam" id="TIGR03263">
    <property type="entry name" value="guanyl_kin"/>
    <property type="match status" value="1"/>
</dbReference>
<keyword evidence="5 11" id="KW-0808">Transferase</keyword>
<dbReference type="OrthoDB" id="9808150at2"/>
<dbReference type="GO" id="GO:0005524">
    <property type="term" value="F:ATP binding"/>
    <property type="evidence" value="ECO:0007669"/>
    <property type="project" value="UniProtKB-UniRule"/>
</dbReference>
<dbReference type="Gene3D" id="3.40.50.300">
    <property type="entry name" value="P-loop containing nucleotide triphosphate hydrolases"/>
    <property type="match status" value="1"/>
</dbReference>
<evidence type="ECO:0000256" key="1">
    <source>
        <dbReference type="ARBA" id="ARBA00003531"/>
    </source>
</evidence>
<dbReference type="SMART" id="SM00072">
    <property type="entry name" value="GuKc"/>
    <property type="match status" value="1"/>
</dbReference>
<evidence type="ECO:0000256" key="7">
    <source>
        <dbReference type="ARBA" id="ARBA00022777"/>
    </source>
</evidence>
<evidence type="ECO:0000313" key="15">
    <source>
        <dbReference type="Proteomes" id="UP000460272"/>
    </source>
</evidence>
<feature type="region of interest" description="Disordered" evidence="12">
    <location>
        <begin position="1"/>
        <end position="43"/>
    </location>
</feature>
<feature type="binding site" evidence="11">
    <location>
        <begin position="39"/>
        <end position="46"/>
    </location>
    <ligand>
        <name>ATP</name>
        <dbReference type="ChEBI" id="CHEBI:30616"/>
    </ligand>
</feature>
<dbReference type="InterPro" id="IPR020590">
    <property type="entry name" value="Guanylate_kinase_CS"/>
</dbReference>
<evidence type="ECO:0000313" key="14">
    <source>
        <dbReference type="EMBL" id="TVZ03132.1"/>
    </source>
</evidence>
<evidence type="ECO:0000256" key="5">
    <source>
        <dbReference type="ARBA" id="ARBA00022679"/>
    </source>
</evidence>
<dbReference type="PANTHER" id="PTHR23117">
    <property type="entry name" value="GUANYLATE KINASE-RELATED"/>
    <property type="match status" value="1"/>
</dbReference>
<dbReference type="EC" id="2.7.4.8" evidence="3 11"/>
<keyword evidence="7 11" id="KW-0418">Kinase</keyword>
<dbReference type="CDD" id="cd00071">
    <property type="entry name" value="GMPK"/>
    <property type="match status" value="1"/>
</dbReference>
<dbReference type="InterPro" id="IPR008145">
    <property type="entry name" value="GK/Ca_channel_bsu"/>
</dbReference>
<sequence length="214" mass="23540">MAEASDGKSRETAAAEKRGPKGARLPAERKNSRLTVLSGPSGVGKSTVVAELRRRSPEIWISVSVTTRRPRPGEVNGREYHFVNDAEFDRMVGAGELLEWAEFAGNKYGTPAEPVRQRLDAGLPTLLEIDLTGSRQVREVMKDDALFVFLEPPSWAELVRRLTGRGTEPADVVERRLAVAREELAAAGEFDVTLVNTSIDEVCRQMVTLINSLP</sequence>
<organism evidence="14 15">
    <name type="scientific">Trebonia kvetii</name>
    <dbReference type="NCBI Taxonomy" id="2480626"/>
    <lineage>
        <taxon>Bacteria</taxon>
        <taxon>Bacillati</taxon>
        <taxon>Actinomycetota</taxon>
        <taxon>Actinomycetes</taxon>
        <taxon>Streptosporangiales</taxon>
        <taxon>Treboniaceae</taxon>
        <taxon>Trebonia</taxon>
    </lineage>
</organism>
<gene>
    <name evidence="11" type="primary">gmk</name>
    <name evidence="14" type="ORF">EAS64_22050</name>
</gene>
<dbReference type="EMBL" id="RPFW01000004">
    <property type="protein sequence ID" value="TVZ03132.1"/>
    <property type="molecule type" value="Genomic_DNA"/>
</dbReference>
<protein>
    <recommendedName>
        <fullName evidence="4 11">Guanylate kinase</fullName>
        <ecNumber evidence="3 11">2.7.4.8</ecNumber>
    </recommendedName>
    <alternativeName>
        <fullName evidence="9 11">GMP kinase</fullName>
    </alternativeName>
</protein>
<dbReference type="PROSITE" id="PS00856">
    <property type="entry name" value="GUANYLATE_KINASE_1"/>
    <property type="match status" value="1"/>
</dbReference>
<evidence type="ECO:0000256" key="10">
    <source>
        <dbReference type="ARBA" id="ARBA00048594"/>
    </source>
</evidence>
<comment type="function">
    <text evidence="1 11">Essential for recycling GMP and indirectly, cGMP.</text>
</comment>
<evidence type="ECO:0000256" key="12">
    <source>
        <dbReference type="SAM" id="MobiDB-lite"/>
    </source>
</evidence>
<evidence type="ECO:0000256" key="11">
    <source>
        <dbReference type="HAMAP-Rule" id="MF_00328"/>
    </source>
</evidence>
<comment type="subcellular location">
    <subcellularLocation>
        <location evidence="11">Cytoplasm</location>
    </subcellularLocation>
</comment>
<evidence type="ECO:0000256" key="6">
    <source>
        <dbReference type="ARBA" id="ARBA00022741"/>
    </source>
</evidence>
<feature type="compositionally biased region" description="Basic and acidic residues" evidence="12">
    <location>
        <begin position="1"/>
        <end position="19"/>
    </location>
</feature>
<dbReference type="RefSeq" id="WP_145855606.1">
    <property type="nucleotide sequence ID" value="NZ_RPFW01000004.1"/>
</dbReference>
<evidence type="ECO:0000256" key="9">
    <source>
        <dbReference type="ARBA" id="ARBA00030128"/>
    </source>
</evidence>
<keyword evidence="11" id="KW-0963">Cytoplasm</keyword>
<dbReference type="InterPro" id="IPR027417">
    <property type="entry name" value="P-loop_NTPase"/>
</dbReference>
<comment type="catalytic activity">
    <reaction evidence="10 11">
        <text>GMP + ATP = GDP + ADP</text>
        <dbReference type="Rhea" id="RHEA:20780"/>
        <dbReference type="ChEBI" id="CHEBI:30616"/>
        <dbReference type="ChEBI" id="CHEBI:58115"/>
        <dbReference type="ChEBI" id="CHEBI:58189"/>
        <dbReference type="ChEBI" id="CHEBI:456216"/>
        <dbReference type="EC" id="2.7.4.8"/>
    </reaction>
</comment>
<name>A0A6P2BVK2_9ACTN</name>
<evidence type="ECO:0000256" key="8">
    <source>
        <dbReference type="ARBA" id="ARBA00022840"/>
    </source>
</evidence>
<keyword evidence="6 11" id="KW-0547">Nucleotide-binding</keyword>
<dbReference type="Pfam" id="PF00625">
    <property type="entry name" value="Guanylate_kin"/>
    <property type="match status" value="1"/>
</dbReference>
<keyword evidence="15" id="KW-1185">Reference proteome</keyword>
<dbReference type="InterPro" id="IPR008144">
    <property type="entry name" value="Guanylate_kin-like_dom"/>
</dbReference>
<dbReference type="GO" id="GO:0005829">
    <property type="term" value="C:cytosol"/>
    <property type="evidence" value="ECO:0007669"/>
    <property type="project" value="TreeGrafter"/>
</dbReference>
<accession>A0A6P2BVK2</accession>
<dbReference type="GO" id="GO:0004385">
    <property type="term" value="F:GMP kinase activity"/>
    <property type="evidence" value="ECO:0007669"/>
    <property type="project" value="UniProtKB-UniRule"/>
</dbReference>
<evidence type="ECO:0000256" key="3">
    <source>
        <dbReference type="ARBA" id="ARBA00012961"/>
    </source>
</evidence>